<evidence type="ECO:0000256" key="4">
    <source>
        <dbReference type="ARBA" id="ARBA00022705"/>
    </source>
</evidence>
<accession>A0A0D2MLH1</accession>
<evidence type="ECO:0000256" key="1">
    <source>
        <dbReference type="ARBA" id="ARBA00004123"/>
    </source>
</evidence>
<keyword evidence="7" id="KW-0862">Zinc</keyword>
<dbReference type="GO" id="GO:0006270">
    <property type="term" value="P:DNA replication initiation"/>
    <property type="evidence" value="ECO:0007669"/>
    <property type="project" value="InterPro"/>
</dbReference>
<keyword evidence="6" id="KW-0863">Zinc-finger</keyword>
<evidence type="ECO:0000256" key="6">
    <source>
        <dbReference type="ARBA" id="ARBA00022771"/>
    </source>
</evidence>
<comment type="similarity">
    <text evidence="2">Belongs to the MCM10 family.</text>
</comment>
<dbReference type="EMBL" id="KK100796">
    <property type="protein sequence ID" value="KIZ03720.1"/>
    <property type="molecule type" value="Genomic_DNA"/>
</dbReference>
<dbReference type="InterPro" id="IPR015411">
    <property type="entry name" value="Rep_factor_Mcm10_C"/>
</dbReference>
<name>A0A0D2MLH1_9CHLO</name>
<dbReference type="Pfam" id="PF22379">
    <property type="entry name" value="OB_MCM10"/>
    <property type="match status" value="1"/>
</dbReference>
<feature type="domain" description="Replication factor Mcm10 C-terminal" evidence="10">
    <location>
        <begin position="90"/>
        <end position="620"/>
    </location>
</feature>
<dbReference type="Proteomes" id="UP000054498">
    <property type="component" value="Unassembled WGS sequence"/>
</dbReference>
<feature type="region of interest" description="Disordered" evidence="9">
    <location>
        <begin position="248"/>
        <end position="291"/>
    </location>
</feature>
<gene>
    <name evidence="11" type="ORF">MNEG_4238</name>
</gene>
<evidence type="ECO:0000256" key="3">
    <source>
        <dbReference type="ARBA" id="ARBA00017770"/>
    </source>
</evidence>
<evidence type="ECO:0000256" key="2">
    <source>
        <dbReference type="ARBA" id="ARBA00009679"/>
    </source>
</evidence>
<dbReference type="InterPro" id="IPR015408">
    <property type="entry name" value="Znf_Mcm10/DnaG"/>
</dbReference>
<evidence type="ECO:0000313" key="11">
    <source>
        <dbReference type="EMBL" id="KIZ03720.1"/>
    </source>
</evidence>
<dbReference type="Gene3D" id="2.40.50.140">
    <property type="entry name" value="Nucleic acid-binding proteins"/>
    <property type="match status" value="1"/>
</dbReference>
<dbReference type="GeneID" id="25737116"/>
<evidence type="ECO:0000256" key="7">
    <source>
        <dbReference type="ARBA" id="ARBA00022833"/>
    </source>
</evidence>
<dbReference type="OrthoDB" id="547589at2759"/>
<feature type="compositionally biased region" description="Low complexity" evidence="9">
    <location>
        <begin position="336"/>
        <end position="346"/>
    </location>
</feature>
<evidence type="ECO:0000256" key="8">
    <source>
        <dbReference type="ARBA" id="ARBA00023242"/>
    </source>
</evidence>
<dbReference type="KEGG" id="mng:MNEG_4238"/>
<dbReference type="InterPro" id="IPR055065">
    <property type="entry name" value="OB_MCM10"/>
</dbReference>
<evidence type="ECO:0000256" key="9">
    <source>
        <dbReference type="SAM" id="MobiDB-lite"/>
    </source>
</evidence>
<feature type="compositionally biased region" description="Gly residues" evidence="9">
    <location>
        <begin position="248"/>
        <end position="260"/>
    </location>
</feature>
<dbReference type="SMART" id="SM01280">
    <property type="entry name" value="Mcm10"/>
    <property type="match status" value="1"/>
</dbReference>
<comment type="subcellular location">
    <subcellularLocation>
        <location evidence="1">Nucleus</location>
    </subcellularLocation>
</comment>
<dbReference type="InterPro" id="IPR040184">
    <property type="entry name" value="Mcm10"/>
</dbReference>
<feature type="compositionally biased region" description="Gly residues" evidence="9">
    <location>
        <begin position="371"/>
        <end position="383"/>
    </location>
</feature>
<dbReference type="GO" id="GO:0003697">
    <property type="term" value="F:single-stranded DNA binding"/>
    <property type="evidence" value="ECO:0007669"/>
    <property type="project" value="InterPro"/>
</dbReference>
<dbReference type="GO" id="GO:0043596">
    <property type="term" value="C:nuclear replication fork"/>
    <property type="evidence" value="ECO:0007669"/>
    <property type="project" value="TreeGrafter"/>
</dbReference>
<dbReference type="GO" id="GO:0008270">
    <property type="term" value="F:zinc ion binding"/>
    <property type="evidence" value="ECO:0007669"/>
    <property type="project" value="UniProtKB-KW"/>
</dbReference>
<sequence length="622" mass="63071">MDDDDALLQLLDAASVPEKRARPSSTIKSLAGKRSGAAASTPSVRRQVQAQPCKHYVEVLTGIKVSGVVFKEQVSQLQFVPLDKARSYTSDAPWLTIGVLVRKEFAATSNGQSFSRWQLADLRGGELRAVLFGDAHAQHKGAAEGSVVALGSCRTSRDAQYTSLSVSAPHQVQLLATSEGFGFCQGITKAGERCCRAVDKTASPYCEYHVLQQQRQVKRDLKGATASGAVAAAAAAAGAGVATVGGPGGGGGGSGSGIEGPGRPLGRTEGLQTAGVPAAVGLTGQERREREAAQLMANRERVAQQIKAMGGLKAPDLNRTRPPSPPRHAVGGGGSSSSNSSGAPRAAGGGGTAAGRAGGTAGGRSAAATSGGRGGGVGTAKGGGDTKRAKLLSGLGLAPRPPSGPVPQAAKAGGASTATGGGSRGGGAVAAARGAGAAPKPAAAGGQLSGAAAQFRAAFGSVLDSAPADAAPSDSLKALADAQRQADVDKLLAHYEKKDAVAQQLEGITKLTVTAFRCSACNVTSEKRHPSCSSHHVVRVQATKRWWSCRSCGWRLATLNTLIPTKRCPKCRDPAAEFSAASMFVAPREDRANDAGMHAGVAAREAFMARGVEHDFALTSFH</sequence>
<feature type="region of interest" description="Disordered" evidence="9">
    <location>
        <begin position="309"/>
        <end position="430"/>
    </location>
</feature>
<dbReference type="PANTHER" id="PTHR13454:SF11">
    <property type="entry name" value="PROTEIN MCM10 HOMOLOG"/>
    <property type="match status" value="1"/>
</dbReference>
<dbReference type="Pfam" id="PF09329">
    <property type="entry name" value="zf-primase"/>
    <property type="match status" value="1"/>
</dbReference>
<dbReference type="GO" id="GO:0003688">
    <property type="term" value="F:DNA replication origin binding"/>
    <property type="evidence" value="ECO:0007669"/>
    <property type="project" value="TreeGrafter"/>
</dbReference>
<reference evidence="11 12" key="1">
    <citation type="journal article" date="2013" name="BMC Genomics">
        <title>Reconstruction of the lipid metabolism for the microalga Monoraphidium neglectum from its genome sequence reveals characteristics suitable for biofuel production.</title>
        <authorList>
            <person name="Bogen C."/>
            <person name="Al-Dilaimi A."/>
            <person name="Albersmeier A."/>
            <person name="Wichmann J."/>
            <person name="Grundmann M."/>
            <person name="Rupp O."/>
            <person name="Lauersen K.J."/>
            <person name="Blifernez-Klassen O."/>
            <person name="Kalinowski J."/>
            <person name="Goesmann A."/>
            <person name="Mussgnug J.H."/>
            <person name="Kruse O."/>
        </authorList>
    </citation>
    <scope>NUCLEOTIDE SEQUENCE [LARGE SCALE GENOMIC DNA]</scope>
    <source>
        <strain evidence="11 12">SAG 48.87</strain>
    </source>
</reference>
<feature type="region of interest" description="Disordered" evidence="9">
    <location>
        <begin position="19"/>
        <end position="46"/>
    </location>
</feature>
<dbReference type="PANTHER" id="PTHR13454">
    <property type="entry name" value="PROTEIN MCM10 HOMOLOG"/>
    <property type="match status" value="1"/>
</dbReference>
<evidence type="ECO:0000256" key="5">
    <source>
        <dbReference type="ARBA" id="ARBA00022723"/>
    </source>
</evidence>
<keyword evidence="4" id="KW-0235">DNA replication</keyword>
<evidence type="ECO:0000259" key="10">
    <source>
        <dbReference type="SMART" id="SM01280"/>
    </source>
</evidence>
<evidence type="ECO:0000313" key="12">
    <source>
        <dbReference type="Proteomes" id="UP000054498"/>
    </source>
</evidence>
<feature type="compositionally biased region" description="Gly residues" evidence="9">
    <location>
        <begin position="347"/>
        <end position="362"/>
    </location>
</feature>
<keyword evidence="5" id="KW-0479">Metal-binding</keyword>
<dbReference type="STRING" id="145388.A0A0D2MLH1"/>
<keyword evidence="8" id="KW-0539">Nucleus</keyword>
<dbReference type="AlphaFoldDB" id="A0A0D2MLH1"/>
<keyword evidence="12" id="KW-1185">Reference proteome</keyword>
<protein>
    <recommendedName>
        <fullName evidence="3">Protein MCM10 homolog</fullName>
    </recommendedName>
</protein>
<feature type="compositionally biased region" description="Low complexity" evidence="9">
    <location>
        <begin position="409"/>
        <end position="418"/>
    </location>
</feature>
<proteinExistence type="inferred from homology"/>
<dbReference type="InterPro" id="IPR012340">
    <property type="entry name" value="NA-bd_OB-fold"/>
</dbReference>
<organism evidence="11 12">
    <name type="scientific">Monoraphidium neglectum</name>
    <dbReference type="NCBI Taxonomy" id="145388"/>
    <lineage>
        <taxon>Eukaryota</taxon>
        <taxon>Viridiplantae</taxon>
        <taxon>Chlorophyta</taxon>
        <taxon>core chlorophytes</taxon>
        <taxon>Chlorophyceae</taxon>
        <taxon>CS clade</taxon>
        <taxon>Sphaeropleales</taxon>
        <taxon>Selenastraceae</taxon>
        <taxon>Monoraphidium</taxon>
    </lineage>
</organism>
<dbReference type="RefSeq" id="XP_013902739.1">
    <property type="nucleotide sequence ID" value="XM_014047285.1"/>
</dbReference>
<feature type="compositionally biased region" description="Gly residues" evidence="9">
    <location>
        <begin position="419"/>
        <end position="428"/>
    </location>
</feature>